<evidence type="ECO:0000256" key="8">
    <source>
        <dbReference type="SAM" id="Phobius"/>
    </source>
</evidence>
<feature type="transmembrane region" description="Helical" evidence="8">
    <location>
        <begin position="240"/>
        <end position="267"/>
    </location>
</feature>
<comment type="caution">
    <text evidence="9">The sequence shown here is derived from an EMBL/GenBank/DDBJ whole genome shotgun (WGS) entry which is preliminary data.</text>
</comment>
<feature type="transmembrane region" description="Helical" evidence="8">
    <location>
        <begin position="120"/>
        <end position="142"/>
    </location>
</feature>
<dbReference type="FunFam" id="1.10.3470.10:FF:000001">
    <property type="entry name" value="Vitamin B12 ABC transporter permease BtuC"/>
    <property type="match status" value="1"/>
</dbReference>
<evidence type="ECO:0000313" key="9">
    <source>
        <dbReference type="EMBL" id="MBB3925189.1"/>
    </source>
</evidence>
<dbReference type="InterPro" id="IPR037294">
    <property type="entry name" value="ABC_BtuC-like"/>
</dbReference>
<feature type="transmembrane region" description="Helical" evidence="8">
    <location>
        <begin position="304"/>
        <end position="329"/>
    </location>
</feature>
<keyword evidence="6 8" id="KW-1133">Transmembrane helix</keyword>
<keyword evidence="3" id="KW-0813">Transport</keyword>
<dbReference type="PANTHER" id="PTHR30472:SF25">
    <property type="entry name" value="ABC TRANSPORTER PERMEASE PROTEIN MJ0876-RELATED"/>
    <property type="match status" value="1"/>
</dbReference>
<evidence type="ECO:0000256" key="4">
    <source>
        <dbReference type="ARBA" id="ARBA00022475"/>
    </source>
</evidence>
<evidence type="ECO:0000256" key="5">
    <source>
        <dbReference type="ARBA" id="ARBA00022692"/>
    </source>
</evidence>
<evidence type="ECO:0000256" key="3">
    <source>
        <dbReference type="ARBA" id="ARBA00022448"/>
    </source>
</evidence>
<accession>A0A7W6BFN9</accession>
<feature type="transmembrane region" description="Helical" evidence="8">
    <location>
        <begin position="191"/>
        <end position="211"/>
    </location>
</feature>
<keyword evidence="7 8" id="KW-0472">Membrane</keyword>
<evidence type="ECO:0000256" key="1">
    <source>
        <dbReference type="ARBA" id="ARBA00004651"/>
    </source>
</evidence>
<dbReference type="CDD" id="cd06550">
    <property type="entry name" value="TM_ABC_iron-siderophores_like"/>
    <property type="match status" value="1"/>
</dbReference>
<comment type="subcellular location">
    <subcellularLocation>
        <location evidence="1">Cell membrane</location>
        <topology evidence="1">Multi-pass membrane protein</topology>
    </subcellularLocation>
</comment>
<dbReference type="GO" id="GO:0005886">
    <property type="term" value="C:plasma membrane"/>
    <property type="evidence" value="ECO:0007669"/>
    <property type="project" value="UniProtKB-SubCell"/>
</dbReference>
<feature type="transmembrane region" description="Helical" evidence="8">
    <location>
        <begin position="66"/>
        <end position="83"/>
    </location>
</feature>
<feature type="transmembrane region" description="Helical" evidence="8">
    <location>
        <begin position="149"/>
        <end position="171"/>
    </location>
</feature>
<dbReference type="InterPro" id="IPR000522">
    <property type="entry name" value="ABC_transptr_permease_BtuC"/>
</dbReference>
<reference evidence="9 10" key="1">
    <citation type="submission" date="2020-08" db="EMBL/GenBank/DDBJ databases">
        <title>Genomic Encyclopedia of Type Strains, Phase IV (KMG-IV): sequencing the most valuable type-strain genomes for metagenomic binning, comparative biology and taxonomic classification.</title>
        <authorList>
            <person name="Goeker M."/>
        </authorList>
    </citation>
    <scope>NUCLEOTIDE SEQUENCE [LARGE SCALE GENOMIC DNA]</scope>
    <source>
        <strain evidence="9 10">DSM 26189</strain>
    </source>
</reference>
<dbReference type="Proteomes" id="UP000571950">
    <property type="component" value="Unassembled WGS sequence"/>
</dbReference>
<evidence type="ECO:0000256" key="6">
    <source>
        <dbReference type="ARBA" id="ARBA00022989"/>
    </source>
</evidence>
<dbReference type="RefSeq" id="WP_188070730.1">
    <property type="nucleotide sequence ID" value="NZ_BSPS01000050.1"/>
</dbReference>
<proteinExistence type="inferred from homology"/>
<organism evidence="9 10">
    <name type="scientific">Sphingobium jiangsuense</name>
    <dbReference type="NCBI Taxonomy" id="870476"/>
    <lineage>
        <taxon>Bacteria</taxon>
        <taxon>Pseudomonadati</taxon>
        <taxon>Pseudomonadota</taxon>
        <taxon>Alphaproteobacteria</taxon>
        <taxon>Sphingomonadales</taxon>
        <taxon>Sphingomonadaceae</taxon>
        <taxon>Sphingobium</taxon>
    </lineage>
</organism>
<feature type="transmembrane region" description="Helical" evidence="8">
    <location>
        <begin position="95"/>
        <end position="114"/>
    </location>
</feature>
<dbReference type="SUPFAM" id="SSF81345">
    <property type="entry name" value="ABC transporter involved in vitamin B12 uptake, BtuC"/>
    <property type="match status" value="1"/>
</dbReference>
<name>A0A7W6BFN9_9SPHN</name>
<protein>
    <submittedName>
        <fullName evidence="9">Iron complex transport system permease protein</fullName>
    </submittedName>
</protein>
<keyword evidence="10" id="KW-1185">Reference proteome</keyword>
<keyword evidence="5 8" id="KW-0812">Transmembrane</keyword>
<dbReference type="Gene3D" id="1.10.3470.10">
    <property type="entry name" value="ABC transporter involved in vitamin B12 uptake, BtuC"/>
    <property type="match status" value="1"/>
</dbReference>
<comment type="similarity">
    <text evidence="2">Belongs to the binding-protein-dependent transport system permease family. FecCD subfamily.</text>
</comment>
<dbReference type="GO" id="GO:0033214">
    <property type="term" value="P:siderophore-iron import into cell"/>
    <property type="evidence" value="ECO:0007669"/>
    <property type="project" value="TreeGrafter"/>
</dbReference>
<evidence type="ECO:0000313" key="10">
    <source>
        <dbReference type="Proteomes" id="UP000571950"/>
    </source>
</evidence>
<dbReference type="AlphaFoldDB" id="A0A7W6BFN9"/>
<feature type="transmembrane region" description="Helical" evidence="8">
    <location>
        <begin position="7"/>
        <end position="29"/>
    </location>
</feature>
<dbReference type="EMBL" id="JACIDT010000002">
    <property type="protein sequence ID" value="MBB3925189.1"/>
    <property type="molecule type" value="Genomic_DNA"/>
</dbReference>
<dbReference type="GO" id="GO:0022857">
    <property type="term" value="F:transmembrane transporter activity"/>
    <property type="evidence" value="ECO:0007669"/>
    <property type="project" value="InterPro"/>
</dbReference>
<sequence>MKVGRQAWLIGGTALLLIVLALFTTMQGVTRIGLGEVLRALVAPSSRGGLGEQDIAILTGLRLPRTLLAIIAGAALASAGVAMQGITRNPLVSPYTLGISPAASFGASIAILTLGDHGAVLVGAAFLSALLCAAIVLGLATLRGISGTVLVLAGVGLSYLFGALTATLQFVATEQQLAVIIHWAFGSVNGASWNAVLVAGSVLLATFPLLWGQAWALNAFAAGGDEVAASLGFRVMRVRVMVTLASVLMTAAIVSFAGVIGFVGLIAPHVGRLLIGGDHRLLLPFSALAGALLLLLADLAGRTLFAPVTVPVGIVVAYLGVPLFLHLLLGRRRRTA</sequence>
<dbReference type="Pfam" id="PF01032">
    <property type="entry name" value="FecCD"/>
    <property type="match status" value="1"/>
</dbReference>
<dbReference type="PANTHER" id="PTHR30472">
    <property type="entry name" value="FERRIC ENTEROBACTIN TRANSPORT SYSTEM PERMEASE PROTEIN"/>
    <property type="match status" value="1"/>
</dbReference>
<keyword evidence="4" id="KW-1003">Cell membrane</keyword>
<gene>
    <name evidence="9" type="ORF">GGR43_000890</name>
</gene>
<evidence type="ECO:0000256" key="2">
    <source>
        <dbReference type="ARBA" id="ARBA00007935"/>
    </source>
</evidence>
<evidence type="ECO:0000256" key="7">
    <source>
        <dbReference type="ARBA" id="ARBA00023136"/>
    </source>
</evidence>